<evidence type="ECO:0000256" key="5">
    <source>
        <dbReference type="ARBA" id="ARBA00023136"/>
    </source>
</evidence>
<evidence type="ECO:0000256" key="4">
    <source>
        <dbReference type="ARBA" id="ARBA00022989"/>
    </source>
</evidence>
<proteinExistence type="inferred from homology"/>
<comment type="caution">
    <text evidence="6">Lacks conserved residue(s) required for the propagation of feature annotation.</text>
</comment>
<comment type="caution">
    <text evidence="8">The sequence shown here is derived from an EMBL/GenBank/DDBJ whole genome shotgun (WGS) entry which is preliminary data.</text>
</comment>
<dbReference type="PANTHER" id="PTHR21236">
    <property type="entry name" value="GOLGI MEMBRANE PROTEIN YIP1"/>
    <property type="match status" value="1"/>
</dbReference>
<dbReference type="InterPro" id="IPR045231">
    <property type="entry name" value="Yip1/4-like"/>
</dbReference>
<evidence type="ECO:0000259" key="7">
    <source>
        <dbReference type="Pfam" id="PF04893"/>
    </source>
</evidence>
<dbReference type="GO" id="GO:0006888">
    <property type="term" value="P:endoplasmic reticulum to Golgi vesicle-mediated transport"/>
    <property type="evidence" value="ECO:0007669"/>
    <property type="project" value="InterPro"/>
</dbReference>
<comment type="subcellular location">
    <subcellularLocation>
        <location evidence="6">Golgi apparatus membrane</location>
        <topology evidence="6">Multi-pass membrane protein</topology>
    </subcellularLocation>
    <subcellularLocation>
        <location evidence="1">Membrane</location>
        <topology evidence="1">Multi-pass membrane protein</topology>
    </subcellularLocation>
</comment>
<evidence type="ECO:0000256" key="1">
    <source>
        <dbReference type="ARBA" id="ARBA00004141"/>
    </source>
</evidence>
<name>A0AAD7UCJ1_9STRA</name>
<dbReference type="InterPro" id="IPR006977">
    <property type="entry name" value="Yip1_dom"/>
</dbReference>
<dbReference type="Proteomes" id="UP001230188">
    <property type="component" value="Unassembled WGS sequence"/>
</dbReference>
<feature type="transmembrane region" description="Helical" evidence="6">
    <location>
        <begin position="102"/>
        <end position="121"/>
    </location>
</feature>
<dbReference type="PANTHER" id="PTHR21236:SF2">
    <property type="entry name" value="PROTEIN YIPF"/>
    <property type="match status" value="1"/>
</dbReference>
<dbReference type="GO" id="GO:0005802">
    <property type="term" value="C:trans-Golgi network"/>
    <property type="evidence" value="ECO:0007669"/>
    <property type="project" value="TreeGrafter"/>
</dbReference>
<feature type="transmembrane region" description="Helical" evidence="6">
    <location>
        <begin position="133"/>
        <end position="154"/>
    </location>
</feature>
<evidence type="ECO:0000313" key="9">
    <source>
        <dbReference type="Proteomes" id="UP001230188"/>
    </source>
</evidence>
<organism evidence="8 9">
    <name type="scientific">Chrysophaeum taylorii</name>
    <dbReference type="NCBI Taxonomy" id="2483200"/>
    <lineage>
        <taxon>Eukaryota</taxon>
        <taxon>Sar</taxon>
        <taxon>Stramenopiles</taxon>
        <taxon>Ochrophyta</taxon>
        <taxon>Pelagophyceae</taxon>
        <taxon>Pelagomonadales</taxon>
        <taxon>Pelagomonadaceae</taxon>
        <taxon>Chrysophaeum</taxon>
    </lineage>
</organism>
<dbReference type="EMBL" id="JAQMWT010000391">
    <property type="protein sequence ID" value="KAJ8602028.1"/>
    <property type="molecule type" value="Genomic_DNA"/>
</dbReference>
<feature type="transmembrane region" description="Helical" evidence="6">
    <location>
        <begin position="160"/>
        <end position="180"/>
    </location>
</feature>
<evidence type="ECO:0000256" key="2">
    <source>
        <dbReference type="ARBA" id="ARBA00010596"/>
    </source>
</evidence>
<dbReference type="GO" id="GO:0000139">
    <property type="term" value="C:Golgi membrane"/>
    <property type="evidence" value="ECO:0007669"/>
    <property type="project" value="UniProtKB-SubCell"/>
</dbReference>
<feature type="transmembrane region" description="Helical" evidence="6">
    <location>
        <begin position="192"/>
        <end position="209"/>
    </location>
</feature>
<dbReference type="AlphaFoldDB" id="A0AAD7UCJ1"/>
<evidence type="ECO:0000256" key="6">
    <source>
        <dbReference type="RuleBase" id="RU361264"/>
    </source>
</evidence>
<gene>
    <name evidence="8" type="ORF">CTAYLR_002714</name>
</gene>
<feature type="domain" description="Yip1" evidence="7">
    <location>
        <begin position="70"/>
        <end position="207"/>
    </location>
</feature>
<keyword evidence="4 6" id="KW-1133">Transmembrane helix</keyword>
<evidence type="ECO:0000256" key="3">
    <source>
        <dbReference type="ARBA" id="ARBA00022692"/>
    </source>
</evidence>
<reference evidence="8" key="1">
    <citation type="submission" date="2023-01" db="EMBL/GenBank/DDBJ databases">
        <title>Metagenome sequencing of chrysophaentin producing Chrysophaeum taylorii.</title>
        <authorList>
            <person name="Davison J."/>
            <person name="Bewley C."/>
        </authorList>
    </citation>
    <scope>NUCLEOTIDE SEQUENCE</scope>
    <source>
        <strain evidence="8">NIES-1699</strain>
    </source>
</reference>
<evidence type="ECO:0000313" key="8">
    <source>
        <dbReference type="EMBL" id="KAJ8602028.1"/>
    </source>
</evidence>
<sequence length="210" mass="23071">MSSGLPFEQQAWFTNVESNDPMEPTQRSVSVPYDEDEDEIPLLEELGISFADIWTKTKLVLRPSISEIDDRIVEEADLAGPIVFGLCLGGLLLLRGKVHFGYIYGFGISSCVGTYLMLNLMASPDTGVGFSHVVSFLGYCLLPVVVLAAVALVIKLTGPLGTVLAALCVFASTWTSTRLFETKLHARHQRFLIAYPLALIYCCFVLITIF</sequence>
<keyword evidence="3 6" id="KW-0812">Transmembrane</keyword>
<accession>A0AAD7UCJ1</accession>
<comment type="similarity">
    <text evidence="2 6">Belongs to the YIP1 family.</text>
</comment>
<keyword evidence="5 6" id="KW-0472">Membrane</keyword>
<dbReference type="Pfam" id="PF04893">
    <property type="entry name" value="Yip1"/>
    <property type="match status" value="1"/>
</dbReference>
<keyword evidence="9" id="KW-1185">Reference proteome</keyword>
<dbReference type="GO" id="GO:0048280">
    <property type="term" value="P:vesicle fusion with Golgi apparatus"/>
    <property type="evidence" value="ECO:0007669"/>
    <property type="project" value="TreeGrafter"/>
</dbReference>
<protein>
    <recommendedName>
        <fullName evidence="6">Protein YIPF</fullName>
    </recommendedName>
</protein>